<feature type="compositionally biased region" description="Basic and acidic residues" evidence="1">
    <location>
        <begin position="424"/>
        <end position="439"/>
    </location>
</feature>
<feature type="compositionally biased region" description="Polar residues" evidence="1">
    <location>
        <begin position="743"/>
        <end position="763"/>
    </location>
</feature>
<evidence type="ECO:0000313" key="2">
    <source>
        <dbReference type="EMBL" id="CAG7565828.1"/>
    </source>
</evidence>
<evidence type="ECO:0000313" key="3">
    <source>
        <dbReference type="Proteomes" id="UP000693738"/>
    </source>
</evidence>
<comment type="caution">
    <text evidence="2">The sequence shown here is derived from an EMBL/GenBank/DDBJ whole genome shotgun (WGS) entry which is preliminary data.</text>
</comment>
<feature type="compositionally biased region" description="Low complexity" evidence="1">
    <location>
        <begin position="637"/>
        <end position="653"/>
    </location>
</feature>
<feature type="region of interest" description="Disordered" evidence="1">
    <location>
        <begin position="1"/>
        <end position="49"/>
    </location>
</feature>
<feature type="compositionally biased region" description="Basic and acidic residues" evidence="1">
    <location>
        <begin position="24"/>
        <end position="43"/>
    </location>
</feature>
<gene>
    <name evidence="2" type="ORF">FEQUK3_LOCUS11537</name>
</gene>
<dbReference type="EMBL" id="CAJSTJ010000190">
    <property type="protein sequence ID" value="CAG7565828.1"/>
    <property type="molecule type" value="Genomic_DNA"/>
</dbReference>
<dbReference type="Proteomes" id="UP000693738">
    <property type="component" value="Unassembled WGS sequence"/>
</dbReference>
<sequence length="831" mass="94095">MAPSKRPAEGTDAEPPKKKRGRPAKSDNVDESRVATEAAKELVESNEPIDASDIDELVGFLHKPPDENWTAEEEAEVGRLWDESPEKEAWNRMSAKSHPFLLPLFKVCLRVRRRNPLSLISPLYGLRYHHRHGDGSKHMLYLKAFSQLLTKLIVHPCMQRGVVRLVFAIQYTVVCRYDDRRLWLTHNVDTFSGPDLTRAIQAFHSCGGSRPVHEIHGEARANIIRAGESPTRFSDLLFRIGEIVKDKEYSQDQPPEEFLTQHGRNVLPVTTEDLDVIRQAIDSMQWSGDESYKCTTEEAFEAYRVIKKKQELPDKHRLKEFIERGYKQLLRHYVVDKRSQPEQVDNDNVSRPEPVMPSIEQESEEQYVEAPVDQAGIASDDNGMAIESEPLDDGEPPVGPSPRPLPTRVAVICQAARRGSPSLEDSHLSRSESERDSRRASSTASSQSVLPRRPSRRSQLQERREDARGLRESILTRHPATPRVQTPFPSSFQRRQELASPAGHALLSSYNFDDDDDDAFRPAESPSAAFPPLPEGGSPDGLGLHDRPNDEMAEMDDDSFQRQLNQLDKRLTELGQTVTDDRNETQDALEAHRIETRGDLKVQQLELQTLRGEVEILRGLRPAQGTRTGQAEGFDSTEAQTTEVQATETDTTEGANFRRRLEELQNELTSEKARRKEAEQQAGQSQDEARKATEQAREAEERAVQADEKAREADERARQAGNESQQLRDENQRLQKEIAAARVQSNVRRASRQMSSEVNPTQNGRDREPSGSDTSRPIINEHEEPTQGQVAAEEPEQSNLYSLPDVKKKLSTLTSREPTSSRYPVHKRFFK</sequence>
<name>A0A8J2JDI3_FUSEQ</name>
<dbReference type="AlphaFoldDB" id="A0A8J2JDI3"/>
<feature type="compositionally biased region" description="Basic and acidic residues" evidence="1">
    <location>
        <begin position="726"/>
        <end position="736"/>
    </location>
</feature>
<feature type="region of interest" description="Disordered" evidence="1">
    <location>
        <begin position="621"/>
        <end position="831"/>
    </location>
</feature>
<evidence type="ECO:0000256" key="1">
    <source>
        <dbReference type="SAM" id="MobiDB-lite"/>
    </source>
</evidence>
<feature type="compositionally biased region" description="Basic and acidic residues" evidence="1">
    <location>
        <begin position="459"/>
        <end position="475"/>
    </location>
</feature>
<feature type="region of interest" description="Disordered" evidence="1">
    <location>
        <begin position="383"/>
        <end position="557"/>
    </location>
</feature>
<feature type="compositionally biased region" description="Polar residues" evidence="1">
    <location>
        <begin position="483"/>
        <end position="493"/>
    </location>
</feature>
<protein>
    <submittedName>
        <fullName evidence="2">Uncharacterized protein</fullName>
    </submittedName>
</protein>
<accession>A0A8J2JDI3</accession>
<feature type="compositionally biased region" description="Polar residues" evidence="1">
    <location>
        <begin position="811"/>
        <end position="822"/>
    </location>
</feature>
<feature type="compositionally biased region" description="Basic and acidic residues" evidence="1">
    <location>
        <begin position="687"/>
        <end position="718"/>
    </location>
</feature>
<proteinExistence type="predicted"/>
<feature type="region of interest" description="Disordered" evidence="1">
    <location>
        <begin position="337"/>
        <end position="367"/>
    </location>
</feature>
<feature type="compositionally biased region" description="Basic and acidic residues" evidence="1">
    <location>
        <begin position="659"/>
        <end position="679"/>
    </location>
</feature>
<reference evidence="2" key="1">
    <citation type="submission" date="2021-05" db="EMBL/GenBank/DDBJ databases">
        <authorList>
            <person name="Khan N."/>
        </authorList>
    </citation>
    <scope>NUCLEOTIDE SEQUENCE</scope>
</reference>
<organism evidence="2 3">
    <name type="scientific">Fusarium equiseti</name>
    <name type="common">Fusarium scirpi</name>
    <dbReference type="NCBI Taxonomy" id="61235"/>
    <lineage>
        <taxon>Eukaryota</taxon>
        <taxon>Fungi</taxon>
        <taxon>Dikarya</taxon>
        <taxon>Ascomycota</taxon>
        <taxon>Pezizomycotina</taxon>
        <taxon>Sordariomycetes</taxon>
        <taxon>Hypocreomycetidae</taxon>
        <taxon>Hypocreales</taxon>
        <taxon>Nectriaceae</taxon>
        <taxon>Fusarium</taxon>
        <taxon>Fusarium incarnatum-equiseti species complex</taxon>
    </lineage>
</organism>